<dbReference type="InterPro" id="IPR038731">
    <property type="entry name" value="RgtA/B/C-like"/>
</dbReference>
<evidence type="ECO:0000256" key="8">
    <source>
        <dbReference type="SAM" id="Phobius"/>
    </source>
</evidence>
<keyword evidence="5 8" id="KW-0812">Transmembrane</keyword>
<feature type="transmembrane region" description="Helical" evidence="8">
    <location>
        <begin position="348"/>
        <end position="369"/>
    </location>
</feature>
<comment type="caution">
    <text evidence="10">The sequence shown here is derived from an EMBL/GenBank/DDBJ whole genome shotgun (WGS) entry which is preliminary data.</text>
</comment>
<name>A0A090MK29_AFIFE</name>
<keyword evidence="4" id="KW-0808">Transferase</keyword>
<keyword evidence="11" id="KW-1185">Reference proteome</keyword>
<accession>A0A090MK29</accession>
<feature type="transmembrane region" description="Helical" evidence="8">
    <location>
        <begin position="85"/>
        <end position="104"/>
    </location>
</feature>
<feature type="transmembrane region" description="Helical" evidence="8">
    <location>
        <begin position="20"/>
        <end position="40"/>
    </location>
</feature>
<proteinExistence type="predicted"/>
<evidence type="ECO:0000256" key="3">
    <source>
        <dbReference type="ARBA" id="ARBA00022676"/>
    </source>
</evidence>
<keyword evidence="7 8" id="KW-0472">Membrane</keyword>
<sequence>MAWRRHIMLWLDGVETGWAIPAFLVGFVVIWTVTLVLAYWNAGLHPDVLETWSVGRDLAWGNAKHPPLMGWVVHGWTLIFPKADWSFQLLATVNAAVALWSVDLITRRFVRGDKRLIVLLLLFLLPAYDFHAQRFNANSVLLAPWPLATHAFLRSFEKRDIFWSVLAGLLGALAMLGKYYSVFLLAGFCFAALCHPRRAQYFGSKAPWISIFTGSVALAPHVYWLWTHGEPSFQYALGHAGLPFSESASDVAKFFLGIAGFMILPTIAWIAMIRFRWHEWLRDLANLDESLWLLTVIFVGTVLLAGMTAFALSSSLPGIWHLQALFMPVVVAVCATRFPVDRVDTTNLAAIVLSLLLIFLVGSPFHALYRNWHPFKEGRNYYQEAATVVTQRWRAAFGVPLSRVGGDDGLIYATAFYSADHPHYNRPLETPDTSMVSDGWTALCFRDDPVCISWMKQTRQRIGRGYCLEFQATTRLWGYPGPSRKVAAMLVPPLSAKAKQAAMSGCKF</sequence>
<organism evidence="10 11">
    <name type="scientific">Afipia felis</name>
    <name type="common">Cat scratch disease bacillus</name>
    <dbReference type="NCBI Taxonomy" id="1035"/>
    <lineage>
        <taxon>Bacteria</taxon>
        <taxon>Pseudomonadati</taxon>
        <taxon>Pseudomonadota</taxon>
        <taxon>Alphaproteobacteria</taxon>
        <taxon>Hyphomicrobiales</taxon>
        <taxon>Nitrobacteraceae</taxon>
        <taxon>Afipia</taxon>
    </lineage>
</organism>
<evidence type="ECO:0000256" key="6">
    <source>
        <dbReference type="ARBA" id="ARBA00022989"/>
    </source>
</evidence>
<evidence type="ECO:0000256" key="1">
    <source>
        <dbReference type="ARBA" id="ARBA00004651"/>
    </source>
</evidence>
<keyword evidence="6 8" id="KW-1133">Transmembrane helix</keyword>
<comment type="subcellular location">
    <subcellularLocation>
        <location evidence="1">Cell membrane</location>
        <topology evidence="1">Multi-pass membrane protein</topology>
    </subcellularLocation>
</comment>
<evidence type="ECO:0000256" key="5">
    <source>
        <dbReference type="ARBA" id="ARBA00022692"/>
    </source>
</evidence>
<feature type="transmembrane region" description="Helical" evidence="8">
    <location>
        <begin position="116"/>
        <end position="132"/>
    </location>
</feature>
<feature type="transmembrane region" description="Helical" evidence="8">
    <location>
        <begin position="206"/>
        <end position="226"/>
    </location>
</feature>
<dbReference type="STRING" id="1035.BN961_00032"/>
<dbReference type="EMBL" id="CCAZ020000001">
    <property type="protein sequence ID" value="CEG06662.1"/>
    <property type="molecule type" value="Genomic_DNA"/>
</dbReference>
<dbReference type="Pfam" id="PF13231">
    <property type="entry name" value="PMT_2"/>
    <property type="match status" value="1"/>
</dbReference>
<protein>
    <submittedName>
        <fullName evidence="10">Membrane protein</fullName>
    </submittedName>
</protein>
<keyword evidence="2" id="KW-1003">Cell membrane</keyword>
<dbReference type="PANTHER" id="PTHR33908:SF9">
    <property type="entry name" value="BLL5595 PROTEIN"/>
    <property type="match status" value="1"/>
</dbReference>
<evidence type="ECO:0000259" key="9">
    <source>
        <dbReference type="Pfam" id="PF13231"/>
    </source>
</evidence>
<reference evidence="10 11" key="1">
    <citation type="journal article" date="2014" name="Genome Announc.">
        <title>Genome Sequence of Afipia felis Strain 76713, Isolated in Hospital Water Using an Amoeba Co-Culture Procedure.</title>
        <authorList>
            <person name="Benamar S."/>
            <person name="La Scola B."/>
            <person name="Croce O."/>
        </authorList>
    </citation>
    <scope>NUCLEOTIDE SEQUENCE [LARGE SCALE GENOMIC DNA]</scope>
    <source>
        <strain evidence="10 11">76713</strain>
    </source>
</reference>
<feature type="domain" description="Glycosyltransferase RgtA/B/C/D-like" evidence="9">
    <location>
        <begin position="64"/>
        <end position="224"/>
    </location>
</feature>
<dbReference type="GO" id="GO:0009103">
    <property type="term" value="P:lipopolysaccharide biosynthetic process"/>
    <property type="evidence" value="ECO:0007669"/>
    <property type="project" value="UniProtKB-ARBA"/>
</dbReference>
<evidence type="ECO:0000256" key="7">
    <source>
        <dbReference type="ARBA" id="ARBA00023136"/>
    </source>
</evidence>
<feature type="transmembrane region" description="Helical" evidence="8">
    <location>
        <begin position="251"/>
        <end position="271"/>
    </location>
</feature>
<evidence type="ECO:0000256" key="2">
    <source>
        <dbReference type="ARBA" id="ARBA00022475"/>
    </source>
</evidence>
<feature type="transmembrane region" description="Helical" evidence="8">
    <location>
        <begin position="161"/>
        <end position="194"/>
    </location>
</feature>
<dbReference type="GO" id="GO:0016763">
    <property type="term" value="F:pentosyltransferase activity"/>
    <property type="evidence" value="ECO:0007669"/>
    <property type="project" value="TreeGrafter"/>
</dbReference>
<evidence type="ECO:0000313" key="10">
    <source>
        <dbReference type="EMBL" id="CEG06662.1"/>
    </source>
</evidence>
<dbReference type="Proteomes" id="UP000035762">
    <property type="component" value="Unassembled WGS sequence"/>
</dbReference>
<evidence type="ECO:0000256" key="4">
    <source>
        <dbReference type="ARBA" id="ARBA00022679"/>
    </source>
</evidence>
<dbReference type="AlphaFoldDB" id="A0A090MK29"/>
<keyword evidence="3" id="KW-0328">Glycosyltransferase</keyword>
<dbReference type="GO" id="GO:0005886">
    <property type="term" value="C:plasma membrane"/>
    <property type="evidence" value="ECO:0007669"/>
    <property type="project" value="UniProtKB-SubCell"/>
</dbReference>
<dbReference type="PANTHER" id="PTHR33908">
    <property type="entry name" value="MANNOSYLTRANSFERASE YKCB-RELATED"/>
    <property type="match status" value="1"/>
</dbReference>
<feature type="transmembrane region" description="Helical" evidence="8">
    <location>
        <begin position="318"/>
        <end position="336"/>
    </location>
</feature>
<feature type="transmembrane region" description="Helical" evidence="8">
    <location>
        <begin position="291"/>
        <end position="312"/>
    </location>
</feature>
<gene>
    <name evidence="10" type="ORF">BN961_00032</name>
</gene>
<dbReference type="InterPro" id="IPR050297">
    <property type="entry name" value="LipidA_mod_glycosyltrf_83"/>
</dbReference>
<evidence type="ECO:0000313" key="11">
    <source>
        <dbReference type="Proteomes" id="UP000035762"/>
    </source>
</evidence>